<protein>
    <submittedName>
        <fullName evidence="2">Uncharacterized protein</fullName>
    </submittedName>
</protein>
<dbReference type="EMBL" id="SJPM01000003">
    <property type="protein sequence ID" value="TWT99062.1"/>
    <property type="molecule type" value="Genomic_DNA"/>
</dbReference>
<accession>A0A5C6AG90</accession>
<name>A0A5C6AG90_9BACT</name>
<proteinExistence type="predicted"/>
<evidence type="ECO:0000256" key="1">
    <source>
        <dbReference type="SAM" id="MobiDB-lite"/>
    </source>
</evidence>
<evidence type="ECO:0000313" key="2">
    <source>
        <dbReference type="EMBL" id="TWT99062.1"/>
    </source>
</evidence>
<reference evidence="2 3" key="1">
    <citation type="submission" date="2019-02" db="EMBL/GenBank/DDBJ databases">
        <title>Deep-cultivation of Planctomycetes and their phenomic and genomic characterization uncovers novel biology.</title>
        <authorList>
            <person name="Wiegand S."/>
            <person name="Jogler M."/>
            <person name="Boedeker C."/>
            <person name="Pinto D."/>
            <person name="Vollmers J."/>
            <person name="Rivas-Marin E."/>
            <person name="Kohn T."/>
            <person name="Peeters S.H."/>
            <person name="Heuer A."/>
            <person name="Rast P."/>
            <person name="Oberbeckmann S."/>
            <person name="Bunk B."/>
            <person name="Jeske O."/>
            <person name="Meyerdierks A."/>
            <person name="Storesund J.E."/>
            <person name="Kallscheuer N."/>
            <person name="Luecker S."/>
            <person name="Lage O.M."/>
            <person name="Pohl T."/>
            <person name="Merkel B.J."/>
            <person name="Hornburger P."/>
            <person name="Mueller R.-W."/>
            <person name="Bruemmer F."/>
            <person name="Labrenz M."/>
            <person name="Spormann A.M."/>
            <person name="Op Den Camp H."/>
            <person name="Overmann J."/>
            <person name="Amann R."/>
            <person name="Jetten M.S.M."/>
            <person name="Mascher T."/>
            <person name="Medema M.H."/>
            <person name="Devos D.P."/>
            <person name="Kaster A.-K."/>
            <person name="Ovreas L."/>
            <person name="Rohde M."/>
            <person name="Galperin M.Y."/>
            <person name="Jogler C."/>
        </authorList>
    </citation>
    <scope>NUCLEOTIDE SEQUENCE [LARGE SCALE GENOMIC DNA]</scope>
    <source>
        <strain evidence="2 3">Pla100</strain>
    </source>
</reference>
<sequence length="257" mass="29992">MNLRPENRKPNLTLARARPQLIAASYLRHGYYWYVTGKIPNEKPPERVDQKLIAKYGIDISEWQRSKRRKSGLANAQYLRCGQWFILMLTEGHHLLRQPTEKGGEGEHIKDCRRIPIRFAGYSISYRRSGVAQPTGQSTKWHAHVRLDSETYAELKAHFESIAVHRSVENLVAEFAKVTYARYAPIRRQLLNILRQVNNLRQRQSFTKLPHTVLNLRRSVVKVYANVDQKVESNTRRFSHRSSSNNMARRIGKSFSR</sequence>
<gene>
    <name evidence="2" type="ORF">Pla100_22380</name>
</gene>
<comment type="caution">
    <text evidence="2">The sequence shown here is derived from an EMBL/GenBank/DDBJ whole genome shotgun (WGS) entry which is preliminary data.</text>
</comment>
<dbReference type="Proteomes" id="UP000316213">
    <property type="component" value="Unassembled WGS sequence"/>
</dbReference>
<evidence type="ECO:0000313" key="3">
    <source>
        <dbReference type="Proteomes" id="UP000316213"/>
    </source>
</evidence>
<organism evidence="2 3">
    <name type="scientific">Neorhodopirellula pilleata</name>
    <dbReference type="NCBI Taxonomy" id="2714738"/>
    <lineage>
        <taxon>Bacteria</taxon>
        <taxon>Pseudomonadati</taxon>
        <taxon>Planctomycetota</taxon>
        <taxon>Planctomycetia</taxon>
        <taxon>Pirellulales</taxon>
        <taxon>Pirellulaceae</taxon>
        <taxon>Neorhodopirellula</taxon>
    </lineage>
</organism>
<feature type="region of interest" description="Disordered" evidence="1">
    <location>
        <begin position="238"/>
        <end position="257"/>
    </location>
</feature>
<keyword evidence="3" id="KW-1185">Reference proteome</keyword>
<dbReference type="AlphaFoldDB" id="A0A5C6AG90"/>